<feature type="region of interest" description="Disordered" evidence="1">
    <location>
        <begin position="1"/>
        <end position="22"/>
    </location>
</feature>
<name>A0ABZ0S840_9GAMM</name>
<keyword evidence="2" id="KW-0812">Transmembrane</keyword>
<feature type="transmembrane region" description="Helical" evidence="2">
    <location>
        <begin position="183"/>
        <end position="202"/>
    </location>
</feature>
<organism evidence="3 4">
    <name type="scientific">Thiorhodovibrio winogradskyi</name>
    <dbReference type="NCBI Taxonomy" id="77007"/>
    <lineage>
        <taxon>Bacteria</taxon>
        <taxon>Pseudomonadati</taxon>
        <taxon>Pseudomonadota</taxon>
        <taxon>Gammaproteobacteria</taxon>
        <taxon>Chromatiales</taxon>
        <taxon>Chromatiaceae</taxon>
        <taxon>Thiorhodovibrio</taxon>
    </lineage>
</organism>
<keyword evidence="2" id="KW-1133">Transmembrane helix</keyword>
<protein>
    <submittedName>
        <fullName evidence="3">Uncharacterized protein</fullName>
    </submittedName>
</protein>
<dbReference type="Proteomes" id="UP001432180">
    <property type="component" value="Chromosome"/>
</dbReference>
<evidence type="ECO:0000313" key="4">
    <source>
        <dbReference type="Proteomes" id="UP001432180"/>
    </source>
</evidence>
<gene>
    <name evidence="3" type="ORF">Thiowin_01656</name>
</gene>
<evidence type="ECO:0000256" key="1">
    <source>
        <dbReference type="SAM" id="MobiDB-lite"/>
    </source>
</evidence>
<dbReference type="EMBL" id="CP121472">
    <property type="protein sequence ID" value="WPL16687.1"/>
    <property type="molecule type" value="Genomic_DNA"/>
</dbReference>
<reference evidence="3 4" key="1">
    <citation type="journal article" date="2023" name="Microorganisms">
        <title>Thiorhodovibrio frisius and Trv. litoralis spp. nov., Two Novel Members from a Clade of Fastidious Purple Sulfur Bacteria That Exhibit Unique Red-Shifted Light-Harvesting Capabilities.</title>
        <authorList>
            <person name="Methner A."/>
            <person name="Kuzyk S.B."/>
            <person name="Petersen J."/>
            <person name="Bauer S."/>
            <person name="Brinkmann H."/>
            <person name="Sichau K."/>
            <person name="Wanner G."/>
            <person name="Wolf J."/>
            <person name="Neumann-Schaal M."/>
            <person name="Henke P."/>
            <person name="Tank M."/>
            <person name="Sproer C."/>
            <person name="Bunk B."/>
            <person name="Overmann J."/>
        </authorList>
    </citation>
    <scope>NUCLEOTIDE SEQUENCE [LARGE SCALE GENOMIC DNA]</scope>
    <source>
        <strain evidence="3 4">DSM 6702</strain>
    </source>
</reference>
<keyword evidence="4" id="KW-1185">Reference proteome</keyword>
<feature type="transmembrane region" description="Helical" evidence="2">
    <location>
        <begin position="88"/>
        <end position="106"/>
    </location>
</feature>
<evidence type="ECO:0000256" key="2">
    <source>
        <dbReference type="SAM" id="Phobius"/>
    </source>
</evidence>
<feature type="transmembrane region" description="Helical" evidence="2">
    <location>
        <begin position="144"/>
        <end position="163"/>
    </location>
</feature>
<feature type="transmembrane region" description="Helical" evidence="2">
    <location>
        <begin position="27"/>
        <end position="46"/>
    </location>
</feature>
<proteinExistence type="predicted"/>
<feature type="transmembrane region" description="Helical" evidence="2">
    <location>
        <begin position="58"/>
        <end position="76"/>
    </location>
</feature>
<dbReference type="RefSeq" id="WP_328987230.1">
    <property type="nucleotide sequence ID" value="NZ_CP121472.1"/>
</dbReference>
<keyword evidence="2" id="KW-0472">Membrane</keyword>
<feature type="transmembrane region" description="Helical" evidence="2">
    <location>
        <begin position="118"/>
        <end position="137"/>
    </location>
</feature>
<evidence type="ECO:0000313" key="3">
    <source>
        <dbReference type="EMBL" id="WPL16687.1"/>
    </source>
</evidence>
<sequence length="217" mass="23657">MSQSPSTVASEASTGSSSGKSKGGNSMLLGMTPLLVLFGAVVLLYSLTRGGFSEAFQYWEFFIPVIALYSLGSGWGQAYLNNNSRLWYLIRQGIHWGALIGLVYLLNTQGIRELMNDQQYTILLVYLIAFATLLAAIQMDIKMVFFAAFLVFCAFLIAVPENNPALIKLGETFGVADAQTKPFMMTVWVAVAGFVGTLFFRTSMRGAISAKRVASRG</sequence>
<accession>A0ABZ0S840</accession>